<dbReference type="GO" id="GO:0006644">
    <property type="term" value="P:phospholipid metabolic process"/>
    <property type="evidence" value="ECO:0007669"/>
    <property type="project" value="InterPro"/>
</dbReference>
<dbReference type="VEuPathDB" id="VectorBase:AATE012711"/>
<evidence type="ECO:0000313" key="4">
    <source>
        <dbReference type="EnsemblMetazoa" id="AATE012711-PA.1"/>
    </source>
</evidence>
<proteinExistence type="predicted"/>
<organism evidence="4">
    <name type="scientific">Anopheles atroparvus</name>
    <name type="common">European mosquito</name>
    <dbReference type="NCBI Taxonomy" id="41427"/>
    <lineage>
        <taxon>Eukaryota</taxon>
        <taxon>Metazoa</taxon>
        <taxon>Ecdysozoa</taxon>
        <taxon>Arthropoda</taxon>
        <taxon>Hexapoda</taxon>
        <taxon>Insecta</taxon>
        <taxon>Pterygota</taxon>
        <taxon>Neoptera</taxon>
        <taxon>Endopterygota</taxon>
        <taxon>Diptera</taxon>
        <taxon>Nematocera</taxon>
        <taxon>Culicoidea</taxon>
        <taxon>Culicidae</taxon>
        <taxon>Anophelinae</taxon>
        <taxon>Anopheles</taxon>
    </lineage>
</organism>
<dbReference type="GO" id="GO:0005576">
    <property type="term" value="C:extracellular region"/>
    <property type="evidence" value="ECO:0007669"/>
    <property type="project" value="UniProtKB-SubCell"/>
</dbReference>
<dbReference type="SUPFAM" id="SSF48619">
    <property type="entry name" value="Phospholipase A2, PLA2"/>
    <property type="match status" value="1"/>
</dbReference>
<dbReference type="EnsemblMetazoa" id="AATE012711-RA">
    <property type="protein sequence ID" value="AATE012711-PA.1"/>
    <property type="gene ID" value="AATE012711"/>
</dbReference>
<evidence type="ECO:0000259" key="3">
    <source>
        <dbReference type="Pfam" id="PF05826"/>
    </source>
</evidence>
<keyword evidence="2" id="KW-0964">Secreted</keyword>
<sequence>MATDYVLLNSTGPLVWNNPTYAHHDQQLVLALQSQLQDQDGCDEQHQLQADQAPLLPLYGGLKFLTYYCGPGNWSVDGNTVQTSYFSSIDQCCKHHDECPDTIVNRGDYHQYDDLPYKTQLFTSCFDYEYPVMECAIKKYE</sequence>
<evidence type="ECO:0000256" key="2">
    <source>
        <dbReference type="ARBA" id="ARBA00022525"/>
    </source>
</evidence>
<feature type="domain" description="Phospholipase A2-like central" evidence="3">
    <location>
        <begin position="66"/>
        <end position="115"/>
    </location>
</feature>
<dbReference type="InterPro" id="IPR033113">
    <property type="entry name" value="PLA2_histidine"/>
</dbReference>
<reference evidence="4" key="1">
    <citation type="submission" date="2022-08" db="UniProtKB">
        <authorList>
            <consortium name="EnsemblMetazoa"/>
        </authorList>
    </citation>
    <scope>IDENTIFICATION</scope>
    <source>
        <strain evidence="4">EBRO</strain>
    </source>
</reference>
<name>A0A182J7A2_ANOAO</name>
<dbReference type="GO" id="GO:0050482">
    <property type="term" value="P:arachidonate secretion"/>
    <property type="evidence" value="ECO:0007669"/>
    <property type="project" value="InterPro"/>
</dbReference>
<comment type="subcellular location">
    <subcellularLocation>
        <location evidence="1">Secreted</location>
    </subcellularLocation>
</comment>
<dbReference type="InterPro" id="IPR016090">
    <property type="entry name" value="PLA2-like_dom"/>
</dbReference>
<evidence type="ECO:0000256" key="1">
    <source>
        <dbReference type="ARBA" id="ARBA00004613"/>
    </source>
</evidence>
<dbReference type="PROSITE" id="PS00118">
    <property type="entry name" value="PA2_HIS"/>
    <property type="match status" value="1"/>
</dbReference>
<dbReference type="Gene3D" id="1.20.90.10">
    <property type="entry name" value="Phospholipase A2 domain"/>
    <property type="match status" value="1"/>
</dbReference>
<accession>A0A182J7A2</accession>
<dbReference type="GO" id="GO:0004623">
    <property type="term" value="F:phospholipase A2 activity"/>
    <property type="evidence" value="ECO:0007669"/>
    <property type="project" value="InterPro"/>
</dbReference>
<dbReference type="InterPro" id="IPR036444">
    <property type="entry name" value="PLipase_A2_dom_sf"/>
</dbReference>
<dbReference type="Pfam" id="PF05826">
    <property type="entry name" value="Phospholip_A2_2"/>
    <property type="match status" value="1"/>
</dbReference>
<protein>
    <recommendedName>
        <fullName evidence="3">Phospholipase A2-like central domain-containing protein</fullName>
    </recommendedName>
</protein>
<dbReference type="AlphaFoldDB" id="A0A182J7A2"/>